<feature type="binding site" evidence="7">
    <location>
        <position position="33"/>
    </location>
    <ligand>
        <name>FAD</name>
        <dbReference type="ChEBI" id="CHEBI:57692"/>
    </ligand>
</feature>
<proteinExistence type="inferred from homology"/>
<evidence type="ECO:0000256" key="2">
    <source>
        <dbReference type="ARBA" id="ARBA00004723"/>
    </source>
</evidence>
<evidence type="ECO:0000259" key="9">
    <source>
        <dbReference type="Pfam" id="PF01593"/>
    </source>
</evidence>
<dbReference type="SUPFAM" id="SSF54373">
    <property type="entry name" value="FAD-linked reductases, C-terminal domain"/>
    <property type="match status" value="1"/>
</dbReference>
<evidence type="ECO:0000256" key="5">
    <source>
        <dbReference type="ARBA" id="ARBA00022827"/>
    </source>
</evidence>
<keyword evidence="8" id="KW-0732">Signal</keyword>
<dbReference type="InterPro" id="IPR036188">
    <property type="entry name" value="FAD/NAD-bd_sf"/>
</dbReference>
<evidence type="ECO:0000256" key="4">
    <source>
        <dbReference type="ARBA" id="ARBA00022630"/>
    </source>
</evidence>
<feature type="chain" id="PRO_5027782602" description="Amine oxidase domain-containing protein" evidence="8">
    <location>
        <begin position="20"/>
        <end position="481"/>
    </location>
</feature>
<evidence type="ECO:0000256" key="8">
    <source>
        <dbReference type="SAM" id="SignalP"/>
    </source>
</evidence>
<organism evidence="10">
    <name type="scientific">Opuntia streptacantha</name>
    <name type="common">Prickly pear cactus</name>
    <name type="synonym">Opuntia cardona</name>
    <dbReference type="NCBI Taxonomy" id="393608"/>
    <lineage>
        <taxon>Eukaryota</taxon>
        <taxon>Viridiplantae</taxon>
        <taxon>Streptophyta</taxon>
        <taxon>Embryophyta</taxon>
        <taxon>Tracheophyta</taxon>
        <taxon>Spermatophyta</taxon>
        <taxon>Magnoliopsida</taxon>
        <taxon>eudicotyledons</taxon>
        <taxon>Gunneridae</taxon>
        <taxon>Pentapetalae</taxon>
        <taxon>Caryophyllales</taxon>
        <taxon>Cactineae</taxon>
        <taxon>Cactaceae</taxon>
        <taxon>Opuntioideae</taxon>
        <taxon>Opuntia</taxon>
    </lineage>
</organism>
<protein>
    <recommendedName>
        <fullName evidence="9">Amine oxidase domain-containing protein</fullName>
    </recommendedName>
</protein>
<dbReference type="SMR" id="A0A7C9D811"/>
<dbReference type="PRINTS" id="PR00757">
    <property type="entry name" value="AMINEOXDASEF"/>
</dbReference>
<evidence type="ECO:0000256" key="3">
    <source>
        <dbReference type="ARBA" id="ARBA00005995"/>
    </source>
</evidence>
<evidence type="ECO:0000256" key="6">
    <source>
        <dbReference type="ARBA" id="ARBA00023002"/>
    </source>
</evidence>
<keyword evidence="4" id="KW-0285">Flavoprotein</keyword>
<dbReference type="Gene3D" id="3.90.660.10">
    <property type="match status" value="1"/>
</dbReference>
<evidence type="ECO:0000256" key="1">
    <source>
        <dbReference type="ARBA" id="ARBA00001974"/>
    </source>
</evidence>
<keyword evidence="5" id="KW-0274">FAD</keyword>
<dbReference type="FunFam" id="3.90.660.10:FF:000012">
    <property type="entry name" value="Polyamine oxidase 1"/>
    <property type="match status" value="1"/>
</dbReference>
<dbReference type="EMBL" id="GISG01094188">
    <property type="protein sequence ID" value="MBA4635207.1"/>
    <property type="molecule type" value="Transcribed_RNA"/>
</dbReference>
<dbReference type="InterPro" id="IPR002937">
    <property type="entry name" value="Amino_oxidase"/>
</dbReference>
<accession>A0A7C9D811</accession>
<evidence type="ECO:0000313" key="10">
    <source>
        <dbReference type="EMBL" id="MBA4635207.1"/>
    </source>
</evidence>
<sequence>MKVLCNLLILAFLLTLTSAAKIPSVIIVGAGMSGIRAGKELHDSGIKDILILEATSRIGGRIHKTEFAGHTVERGANWLHGVGGPQKNPLYEMAKQIHLKSFYSDFDNISSNAYKQEGGLYPKQEVDAALMMAEDNEDYGTKVSEQLSPNDDMSLLALERLNRKEPKTPLEKVIDFLEFDGEQAESPRVTSLKHILPRPEFTYYGEGEYFVADSRGFESLVHMVAKSDLSYKNDSVVDPRIKFNQVVTEVDYTKDLVTLKTEDGKAYQAQTVILSPSVGVLQSELIKFNPQLPMWKRRAIDEFSLGVYTKIFLKFPNKFWPTGKGTEFFLYTHERRGYYAIWQHLENEYPGANILFVTVTDEESDRIEAQPDEETKAEAMEVLRKMFGKGIPEATDIMIPRWRSDRLYRGTFTNWPAGYTQEKHDHLRAPVGKLYFTGEHTHPELFGYADGAYFAGATTAKDVIKCLKTRICIGDYNKLHG</sequence>
<dbReference type="GO" id="GO:0006598">
    <property type="term" value="P:polyamine catabolic process"/>
    <property type="evidence" value="ECO:0007669"/>
    <property type="project" value="UniProtKB-ARBA"/>
</dbReference>
<dbReference type="Gene3D" id="3.50.50.60">
    <property type="entry name" value="FAD/NAD(P)-binding domain"/>
    <property type="match status" value="1"/>
</dbReference>
<dbReference type="GO" id="GO:0050660">
    <property type="term" value="F:flavin adenine dinucleotide binding"/>
    <property type="evidence" value="ECO:0007669"/>
    <property type="project" value="UniProtKB-ARBA"/>
</dbReference>
<feature type="binding site" evidence="7">
    <location>
        <position position="247"/>
    </location>
    <ligand>
        <name>FAD</name>
        <dbReference type="ChEBI" id="CHEBI:57692"/>
    </ligand>
</feature>
<keyword evidence="6" id="KW-0560">Oxidoreductase</keyword>
<dbReference type="SUPFAM" id="SSF51905">
    <property type="entry name" value="FAD/NAD(P)-binding domain"/>
    <property type="match status" value="1"/>
</dbReference>
<dbReference type="PANTHER" id="PTHR10742:SF313">
    <property type="entry name" value="AMINE OXIDASE"/>
    <property type="match status" value="1"/>
</dbReference>
<feature type="domain" description="Amine oxidase" evidence="9">
    <location>
        <begin position="32"/>
        <end position="464"/>
    </location>
</feature>
<dbReference type="InterPro" id="IPR001613">
    <property type="entry name" value="Flavin_amine_oxidase"/>
</dbReference>
<dbReference type="PANTHER" id="PTHR10742">
    <property type="entry name" value="FLAVIN MONOAMINE OXIDASE"/>
    <property type="match status" value="1"/>
</dbReference>
<comment type="pathway">
    <text evidence="2">Amine and polyamine degradation; spermine degradation.</text>
</comment>
<dbReference type="AlphaFoldDB" id="A0A7C9D811"/>
<dbReference type="InterPro" id="IPR050281">
    <property type="entry name" value="Flavin_monoamine_oxidase"/>
</dbReference>
<feature type="signal peptide" evidence="8">
    <location>
        <begin position="1"/>
        <end position="19"/>
    </location>
</feature>
<feature type="binding site" evidence="7">
    <location>
        <begin position="53"/>
        <end position="54"/>
    </location>
    <ligand>
        <name>FAD</name>
        <dbReference type="ChEBI" id="CHEBI:57692"/>
    </ligand>
</feature>
<evidence type="ECO:0000256" key="7">
    <source>
        <dbReference type="PIRSR" id="PIRSR601613-1"/>
    </source>
</evidence>
<name>A0A7C9D811_OPUST</name>
<comment type="similarity">
    <text evidence="3">Belongs to the flavin monoamine oxidase family.</text>
</comment>
<reference evidence="10" key="1">
    <citation type="journal article" date="2013" name="J. Plant Res.">
        <title>Effect of fungi and light on seed germination of three Opuntia species from semiarid lands of central Mexico.</title>
        <authorList>
            <person name="Delgado-Sanchez P."/>
            <person name="Jimenez-Bremont J.F."/>
            <person name="Guerrero-Gonzalez Mde L."/>
            <person name="Flores J."/>
        </authorList>
    </citation>
    <scope>NUCLEOTIDE SEQUENCE</scope>
    <source>
        <tissue evidence="10">Cladode</tissue>
    </source>
</reference>
<reference evidence="10" key="2">
    <citation type="submission" date="2020-07" db="EMBL/GenBank/DDBJ databases">
        <authorList>
            <person name="Vera ALvarez R."/>
            <person name="Arias-Moreno D.M."/>
            <person name="Jimenez-Jacinto V."/>
            <person name="Jimenez-Bremont J.F."/>
            <person name="Swaminathan K."/>
            <person name="Moose S.P."/>
            <person name="Guerrero-Gonzalez M.L."/>
            <person name="Marino-Ramirez L."/>
            <person name="Landsman D."/>
            <person name="Rodriguez-Kessler M."/>
            <person name="Delgado-Sanchez P."/>
        </authorList>
    </citation>
    <scope>NUCLEOTIDE SEQUENCE</scope>
    <source>
        <tissue evidence="10">Cladode</tissue>
    </source>
</reference>
<comment type="cofactor">
    <cofactor evidence="1">
        <name>FAD</name>
        <dbReference type="ChEBI" id="CHEBI:57692"/>
    </cofactor>
</comment>
<dbReference type="GO" id="GO:0046592">
    <property type="term" value="F:polyamine oxidase activity"/>
    <property type="evidence" value="ECO:0007669"/>
    <property type="project" value="UniProtKB-ARBA"/>
</dbReference>
<dbReference type="Pfam" id="PF01593">
    <property type="entry name" value="Amino_oxidase"/>
    <property type="match status" value="1"/>
</dbReference>